<dbReference type="EMBL" id="JAVFWL010000003">
    <property type="protein sequence ID" value="KAK6744544.1"/>
    <property type="molecule type" value="Genomic_DNA"/>
</dbReference>
<comment type="caution">
    <text evidence="2">The sequence shown here is derived from an EMBL/GenBank/DDBJ whole genome shotgun (WGS) entry which is preliminary data.</text>
</comment>
<protein>
    <submittedName>
        <fullName evidence="2">Uncharacterized protein</fullName>
    </submittedName>
</protein>
<organism evidence="2 3">
    <name type="scientific">Necator americanus</name>
    <name type="common">Human hookworm</name>
    <dbReference type="NCBI Taxonomy" id="51031"/>
    <lineage>
        <taxon>Eukaryota</taxon>
        <taxon>Metazoa</taxon>
        <taxon>Ecdysozoa</taxon>
        <taxon>Nematoda</taxon>
        <taxon>Chromadorea</taxon>
        <taxon>Rhabditida</taxon>
        <taxon>Rhabditina</taxon>
        <taxon>Rhabditomorpha</taxon>
        <taxon>Strongyloidea</taxon>
        <taxon>Ancylostomatidae</taxon>
        <taxon>Bunostominae</taxon>
        <taxon>Necator</taxon>
    </lineage>
</organism>
<evidence type="ECO:0000256" key="1">
    <source>
        <dbReference type="SAM" id="MobiDB-lite"/>
    </source>
</evidence>
<gene>
    <name evidence="2" type="primary">Necator_chrIII.g12098</name>
    <name evidence="2" type="ORF">RB195_011332</name>
</gene>
<dbReference type="Proteomes" id="UP001303046">
    <property type="component" value="Unassembled WGS sequence"/>
</dbReference>
<accession>A0ABR1D1X3</accession>
<keyword evidence="3" id="KW-1185">Reference proteome</keyword>
<reference evidence="2 3" key="1">
    <citation type="submission" date="2023-08" db="EMBL/GenBank/DDBJ databases">
        <title>A Necator americanus chromosomal reference genome.</title>
        <authorList>
            <person name="Ilik V."/>
            <person name="Petrzelkova K.J."/>
            <person name="Pardy F."/>
            <person name="Fuh T."/>
            <person name="Niatou-Singa F.S."/>
            <person name="Gouil Q."/>
            <person name="Baker L."/>
            <person name="Ritchie M.E."/>
            <person name="Jex A.R."/>
            <person name="Gazzola D."/>
            <person name="Li H."/>
            <person name="Toshio Fujiwara R."/>
            <person name="Zhan B."/>
            <person name="Aroian R.V."/>
            <person name="Pafco B."/>
            <person name="Schwarz E.M."/>
        </authorList>
    </citation>
    <scope>NUCLEOTIDE SEQUENCE [LARGE SCALE GENOMIC DNA]</scope>
    <source>
        <strain evidence="2 3">Aroian</strain>
        <tissue evidence="2">Whole animal</tissue>
    </source>
</reference>
<evidence type="ECO:0000313" key="2">
    <source>
        <dbReference type="EMBL" id="KAK6744544.1"/>
    </source>
</evidence>
<proteinExistence type="predicted"/>
<feature type="compositionally biased region" description="Basic and acidic residues" evidence="1">
    <location>
        <begin position="41"/>
        <end position="57"/>
    </location>
</feature>
<name>A0ABR1D1X3_NECAM</name>
<feature type="region of interest" description="Disordered" evidence="1">
    <location>
        <begin position="37"/>
        <end position="58"/>
    </location>
</feature>
<evidence type="ECO:0000313" key="3">
    <source>
        <dbReference type="Proteomes" id="UP001303046"/>
    </source>
</evidence>
<sequence length="99" mass="11224">MPSPDDSSDHYRRCDAAVPIDTFLVENENHKQGRVIPVSRESTDEKPPNEKFSENHPYESTSGNLLLFAQLCSLSKRKRSLYGCYHLCGQPKRANVAIM</sequence>